<dbReference type="EMBL" id="LBYC01000008">
    <property type="protein sequence ID" value="KKR43074.1"/>
    <property type="molecule type" value="Genomic_DNA"/>
</dbReference>
<evidence type="ECO:0008006" key="3">
    <source>
        <dbReference type="Google" id="ProtNLM"/>
    </source>
</evidence>
<dbReference type="InterPro" id="IPR037079">
    <property type="entry name" value="AF2212/PG0164-like_sf"/>
</dbReference>
<dbReference type="SUPFAM" id="SSF141694">
    <property type="entry name" value="AF2212/PG0164-like"/>
    <property type="match status" value="1"/>
</dbReference>
<dbReference type="InterPro" id="IPR015018">
    <property type="entry name" value="DUF1905"/>
</dbReference>
<sequence length="139" mass="16249">MPKNLKIKTKQRTGKGKITEGRAKRTVVRHDFAKSKFRFGSMVIVWKEGYQDKDDSGAWRFARVPEDISAKIKEMQKGRLRRGWGAVYAKAKIGKGEWVTSIFPDRHSDTYILPLKKQIRFEENLYDGIEIKVSIEIWF</sequence>
<reference evidence="1 2" key="1">
    <citation type="journal article" date="2015" name="Nature">
        <title>rRNA introns, odd ribosomes, and small enigmatic genomes across a large radiation of phyla.</title>
        <authorList>
            <person name="Brown C.T."/>
            <person name="Hug L.A."/>
            <person name="Thomas B.C."/>
            <person name="Sharon I."/>
            <person name="Castelle C.J."/>
            <person name="Singh A."/>
            <person name="Wilkins M.J."/>
            <person name="Williams K.H."/>
            <person name="Banfield J.F."/>
        </authorList>
    </citation>
    <scope>NUCLEOTIDE SEQUENCE [LARGE SCALE GENOMIC DNA]</scope>
</reference>
<accession>A0A0G0QRK8</accession>
<organism evidence="1 2">
    <name type="scientific">Candidatus Nomurabacteria bacterium GW2011_GWF2_40_12</name>
    <dbReference type="NCBI Taxonomy" id="1618776"/>
    <lineage>
        <taxon>Bacteria</taxon>
        <taxon>Candidatus Nomuraibacteriota</taxon>
    </lineage>
</organism>
<comment type="caution">
    <text evidence="1">The sequence shown here is derived from an EMBL/GenBank/DDBJ whole genome shotgun (WGS) entry which is preliminary data.</text>
</comment>
<dbReference type="Gene3D" id="2.40.30.100">
    <property type="entry name" value="AF2212/PG0164-like"/>
    <property type="match status" value="1"/>
</dbReference>
<evidence type="ECO:0000313" key="2">
    <source>
        <dbReference type="Proteomes" id="UP000034301"/>
    </source>
</evidence>
<evidence type="ECO:0000313" key="1">
    <source>
        <dbReference type="EMBL" id="KKR43074.1"/>
    </source>
</evidence>
<proteinExistence type="predicted"/>
<gene>
    <name evidence="1" type="ORF">UT78_C0008G0006</name>
</gene>
<protein>
    <recommendedName>
        <fullName evidence="3">DUF1905 domain-containing protein</fullName>
    </recommendedName>
</protein>
<dbReference type="Pfam" id="PF08922">
    <property type="entry name" value="DUF1905"/>
    <property type="match status" value="1"/>
</dbReference>
<name>A0A0G0QRK8_9BACT</name>
<dbReference type="AlphaFoldDB" id="A0A0G0QRK8"/>
<dbReference type="Proteomes" id="UP000034301">
    <property type="component" value="Unassembled WGS sequence"/>
</dbReference>